<evidence type="ECO:0000313" key="1">
    <source>
        <dbReference type="EMBL" id="TKB00718.1"/>
    </source>
</evidence>
<name>A0A4U0Z9S5_9ALTE</name>
<reference evidence="1 2" key="1">
    <citation type="submission" date="2019-04" db="EMBL/GenBank/DDBJ databases">
        <title>Alteromonas portus sp. nov., an alginate lyase-excreting marine bacterium.</title>
        <authorList>
            <person name="Huang H."/>
            <person name="Mo K."/>
            <person name="Bao S."/>
        </authorList>
    </citation>
    <scope>NUCLEOTIDE SEQUENCE [LARGE SCALE GENOMIC DNA]</scope>
    <source>
        <strain evidence="1 2">HB161718</strain>
    </source>
</reference>
<sequence length="86" mass="9910">MVLFEEIKKEIIRLGKAKSAYILARASASACNSEYGVSLLQISVGLDKRNKLLAARLFNIRNEPDYSNHSQHMMLDWLENNDWITR</sequence>
<protein>
    <submittedName>
        <fullName evidence="1">Uncharacterized protein</fullName>
    </submittedName>
</protein>
<proteinExistence type="predicted"/>
<dbReference type="AlphaFoldDB" id="A0A4U0Z9S5"/>
<dbReference type="Proteomes" id="UP000305471">
    <property type="component" value="Unassembled WGS sequence"/>
</dbReference>
<dbReference type="OrthoDB" id="5593161at2"/>
<dbReference type="EMBL" id="SWCO01000012">
    <property type="protein sequence ID" value="TKB00718.1"/>
    <property type="molecule type" value="Genomic_DNA"/>
</dbReference>
<accession>A0A4U0Z9S5</accession>
<organism evidence="1 2">
    <name type="scientific">Alteromonas portus</name>
    <dbReference type="NCBI Taxonomy" id="2565549"/>
    <lineage>
        <taxon>Bacteria</taxon>
        <taxon>Pseudomonadati</taxon>
        <taxon>Pseudomonadota</taxon>
        <taxon>Gammaproteobacteria</taxon>
        <taxon>Alteromonadales</taxon>
        <taxon>Alteromonadaceae</taxon>
        <taxon>Alteromonas/Salinimonas group</taxon>
        <taxon>Alteromonas</taxon>
    </lineage>
</organism>
<evidence type="ECO:0000313" key="2">
    <source>
        <dbReference type="Proteomes" id="UP000305471"/>
    </source>
</evidence>
<keyword evidence="2" id="KW-1185">Reference proteome</keyword>
<dbReference type="RefSeq" id="WP_136783727.1">
    <property type="nucleotide sequence ID" value="NZ_SWCO01000012.1"/>
</dbReference>
<gene>
    <name evidence="1" type="ORF">E5672_18790</name>
</gene>
<comment type="caution">
    <text evidence="1">The sequence shown here is derived from an EMBL/GenBank/DDBJ whole genome shotgun (WGS) entry which is preliminary data.</text>
</comment>